<feature type="region of interest" description="Disordered" evidence="1">
    <location>
        <begin position="229"/>
        <end position="276"/>
    </location>
</feature>
<feature type="region of interest" description="Disordered" evidence="1">
    <location>
        <begin position="1"/>
        <end position="30"/>
    </location>
</feature>
<accession>A0A2S6IP92</accession>
<protein>
    <submittedName>
        <fullName evidence="4">Protein-disulfide isomerase</fullName>
    </submittedName>
</protein>
<comment type="caution">
    <text evidence="4">The sequence shown here is derived from an EMBL/GenBank/DDBJ whole genome shotgun (WGS) entry which is preliminary data.</text>
</comment>
<feature type="compositionally biased region" description="Basic and acidic residues" evidence="1">
    <location>
        <begin position="19"/>
        <end position="30"/>
    </location>
</feature>
<evidence type="ECO:0000313" key="4">
    <source>
        <dbReference type="EMBL" id="PPK96072.1"/>
    </source>
</evidence>
<dbReference type="GO" id="GO:0016853">
    <property type="term" value="F:isomerase activity"/>
    <property type="evidence" value="ECO:0007669"/>
    <property type="project" value="UniProtKB-KW"/>
</dbReference>
<keyword evidence="2" id="KW-1133">Transmembrane helix</keyword>
<name>A0A2S6IP92_9ACTN</name>
<sequence length="276" mass="28859">MSAQKRARPRSGNPATQAREAEARRAREERAAAQRVREAAAARRRRVGVVTGVVVAVLAVVAVVAVLVARSGGTADGPTPTAATGPAGGFPLPGTPDPGAPRLDVWLDYQCPFCARFDAAAGEELSRLAADGDAEVVVHTLSFLDDHLGGDSSSRAAQGAAAAAEQGRFAEYTREVFERQPEEEGAGYAGADLEAAARDAGVEDLGRWREAVRAGTYAGFVERVQEAMPADVTSTPTVQLTPPGGQPRTLDPEELRSGSVTTFLREQVSAAKEAAR</sequence>
<dbReference type="AlphaFoldDB" id="A0A2S6IP92"/>
<dbReference type="EMBL" id="PTJD01000005">
    <property type="protein sequence ID" value="PPK96072.1"/>
    <property type="molecule type" value="Genomic_DNA"/>
</dbReference>
<feature type="transmembrane region" description="Helical" evidence="2">
    <location>
        <begin position="47"/>
        <end position="69"/>
    </location>
</feature>
<dbReference type="SUPFAM" id="SSF52833">
    <property type="entry name" value="Thioredoxin-like"/>
    <property type="match status" value="1"/>
</dbReference>
<dbReference type="Pfam" id="PF13462">
    <property type="entry name" value="Thioredoxin_4"/>
    <property type="match status" value="1"/>
</dbReference>
<gene>
    <name evidence="4" type="ORF">CLV92_105173</name>
</gene>
<dbReference type="CDD" id="cd02972">
    <property type="entry name" value="DsbA_family"/>
    <property type="match status" value="1"/>
</dbReference>
<feature type="compositionally biased region" description="Low complexity" evidence="1">
    <location>
        <begin position="73"/>
        <end position="92"/>
    </location>
</feature>
<proteinExistence type="predicted"/>
<dbReference type="InterPro" id="IPR012336">
    <property type="entry name" value="Thioredoxin-like_fold"/>
</dbReference>
<evidence type="ECO:0000256" key="2">
    <source>
        <dbReference type="SAM" id="Phobius"/>
    </source>
</evidence>
<dbReference type="Gene3D" id="3.40.30.10">
    <property type="entry name" value="Glutaredoxin"/>
    <property type="match status" value="1"/>
</dbReference>
<evidence type="ECO:0000259" key="3">
    <source>
        <dbReference type="Pfam" id="PF13462"/>
    </source>
</evidence>
<feature type="domain" description="Thioredoxin-like fold" evidence="3">
    <location>
        <begin position="102"/>
        <end position="238"/>
    </location>
</feature>
<feature type="region of interest" description="Disordered" evidence="1">
    <location>
        <begin position="73"/>
        <end position="96"/>
    </location>
</feature>
<keyword evidence="4" id="KW-0413">Isomerase</keyword>
<organism evidence="4 5">
    <name type="scientific">Kineococcus xinjiangensis</name>
    <dbReference type="NCBI Taxonomy" id="512762"/>
    <lineage>
        <taxon>Bacteria</taxon>
        <taxon>Bacillati</taxon>
        <taxon>Actinomycetota</taxon>
        <taxon>Actinomycetes</taxon>
        <taxon>Kineosporiales</taxon>
        <taxon>Kineosporiaceae</taxon>
        <taxon>Kineococcus</taxon>
    </lineage>
</organism>
<keyword evidence="2" id="KW-0812">Transmembrane</keyword>
<dbReference type="Proteomes" id="UP000239485">
    <property type="component" value="Unassembled WGS sequence"/>
</dbReference>
<dbReference type="OrthoDB" id="117402at2"/>
<keyword evidence="5" id="KW-1185">Reference proteome</keyword>
<keyword evidence="2" id="KW-0472">Membrane</keyword>
<dbReference type="InterPro" id="IPR036249">
    <property type="entry name" value="Thioredoxin-like_sf"/>
</dbReference>
<evidence type="ECO:0000256" key="1">
    <source>
        <dbReference type="SAM" id="MobiDB-lite"/>
    </source>
</evidence>
<reference evidence="4 5" key="1">
    <citation type="submission" date="2018-02" db="EMBL/GenBank/DDBJ databases">
        <title>Genomic Encyclopedia of Archaeal and Bacterial Type Strains, Phase II (KMG-II): from individual species to whole genera.</title>
        <authorList>
            <person name="Goeker M."/>
        </authorList>
    </citation>
    <scope>NUCLEOTIDE SEQUENCE [LARGE SCALE GENOMIC DNA]</scope>
    <source>
        <strain evidence="4 5">DSM 22857</strain>
    </source>
</reference>
<dbReference type="RefSeq" id="WP_158257175.1">
    <property type="nucleotide sequence ID" value="NZ_PTJD01000005.1"/>
</dbReference>
<evidence type="ECO:0000313" key="5">
    <source>
        <dbReference type="Proteomes" id="UP000239485"/>
    </source>
</evidence>